<feature type="domain" description="Retrotransposon gag" evidence="1">
    <location>
        <begin position="54"/>
        <end position="144"/>
    </location>
</feature>
<protein>
    <recommendedName>
        <fullName evidence="1">Retrotransposon gag domain-containing protein</fullName>
    </recommendedName>
</protein>
<comment type="caution">
    <text evidence="2">The sequence shown here is derived from an EMBL/GenBank/DDBJ whole genome shotgun (WGS) entry which is preliminary data.</text>
</comment>
<evidence type="ECO:0000259" key="1">
    <source>
        <dbReference type="Pfam" id="PF03732"/>
    </source>
</evidence>
<reference evidence="2 3" key="1">
    <citation type="submission" date="2024-01" db="EMBL/GenBank/DDBJ databases">
        <title>The complete chloroplast genome sequence of Lithospermum erythrorhizon: insights into the phylogenetic relationship among Boraginaceae species and the maternal lineages of purple gromwells.</title>
        <authorList>
            <person name="Okada T."/>
            <person name="Watanabe K."/>
        </authorList>
    </citation>
    <scope>NUCLEOTIDE SEQUENCE [LARGE SCALE GENOMIC DNA]</scope>
</reference>
<dbReference type="PANTHER" id="PTHR33223:SF10">
    <property type="entry name" value="AMINOTRANSFERASE-LIKE PLANT MOBILE DOMAIN-CONTAINING PROTEIN"/>
    <property type="match status" value="1"/>
</dbReference>
<dbReference type="AlphaFoldDB" id="A0AAV3RUU6"/>
<dbReference type="PANTHER" id="PTHR33223">
    <property type="entry name" value="CCHC-TYPE DOMAIN-CONTAINING PROTEIN"/>
    <property type="match status" value="1"/>
</dbReference>
<name>A0AAV3RUU6_LITER</name>
<sequence length="233" mass="26510">MPFSDRLDGIAFPAGFKLPQFNLFDGNGDPLKHLKGFITHMTITSNNPYVYAKTFPNSLTGKALDWYMELPLKTLDSYQATADVFIAKFGMAIQTIQDVRILMDNRQNMNESLSSYHKRYKDLLLRIPTIDDMVAYMAFFNGLAYGKLKKVLLVKTPLSKDALTREVKQHIELEELMKKGGGSADLRETVLKKDRPRSPRKLPVWERIQRDWGENIAKASLFTTTSSARLGSL</sequence>
<dbReference type="EMBL" id="BAABME010012765">
    <property type="protein sequence ID" value="GAA0185503.1"/>
    <property type="molecule type" value="Genomic_DNA"/>
</dbReference>
<dbReference type="Pfam" id="PF03732">
    <property type="entry name" value="Retrotrans_gag"/>
    <property type="match status" value="1"/>
</dbReference>
<proteinExistence type="predicted"/>
<organism evidence="2 3">
    <name type="scientific">Lithospermum erythrorhizon</name>
    <name type="common">Purple gromwell</name>
    <name type="synonym">Lithospermum officinale var. erythrorhizon</name>
    <dbReference type="NCBI Taxonomy" id="34254"/>
    <lineage>
        <taxon>Eukaryota</taxon>
        <taxon>Viridiplantae</taxon>
        <taxon>Streptophyta</taxon>
        <taxon>Embryophyta</taxon>
        <taxon>Tracheophyta</taxon>
        <taxon>Spermatophyta</taxon>
        <taxon>Magnoliopsida</taxon>
        <taxon>eudicotyledons</taxon>
        <taxon>Gunneridae</taxon>
        <taxon>Pentapetalae</taxon>
        <taxon>asterids</taxon>
        <taxon>lamiids</taxon>
        <taxon>Boraginales</taxon>
        <taxon>Boraginaceae</taxon>
        <taxon>Boraginoideae</taxon>
        <taxon>Lithospermeae</taxon>
        <taxon>Lithospermum</taxon>
    </lineage>
</organism>
<gene>
    <name evidence="2" type="ORF">LIER_32791</name>
</gene>
<evidence type="ECO:0000313" key="3">
    <source>
        <dbReference type="Proteomes" id="UP001454036"/>
    </source>
</evidence>
<dbReference type="InterPro" id="IPR005162">
    <property type="entry name" value="Retrotrans_gag_dom"/>
</dbReference>
<keyword evidence="3" id="KW-1185">Reference proteome</keyword>
<evidence type="ECO:0000313" key="2">
    <source>
        <dbReference type="EMBL" id="GAA0185503.1"/>
    </source>
</evidence>
<dbReference type="Proteomes" id="UP001454036">
    <property type="component" value="Unassembled WGS sequence"/>
</dbReference>
<accession>A0AAV3RUU6</accession>